<evidence type="ECO:0000256" key="4">
    <source>
        <dbReference type="ARBA" id="ARBA00023002"/>
    </source>
</evidence>
<keyword evidence="5" id="KW-0503">Monooxygenase</keyword>
<dbReference type="PANTHER" id="PTHR47178:SF6">
    <property type="entry name" value="FAD-BINDING DOMAIN-CONTAINING PROTEIN"/>
    <property type="match status" value="1"/>
</dbReference>
<proteinExistence type="predicted"/>
<accession>A0ABR1TYM5</accession>
<evidence type="ECO:0000313" key="7">
    <source>
        <dbReference type="Proteomes" id="UP001444661"/>
    </source>
</evidence>
<dbReference type="SUPFAM" id="SSF51905">
    <property type="entry name" value="FAD/NAD(P)-binding domain"/>
    <property type="match status" value="1"/>
</dbReference>
<dbReference type="InterPro" id="IPR036188">
    <property type="entry name" value="FAD/NAD-bd_sf"/>
</dbReference>
<gene>
    <name evidence="6" type="ORF">PG993_003102</name>
</gene>
<keyword evidence="7" id="KW-1185">Reference proteome</keyword>
<reference evidence="6 7" key="1">
    <citation type="submission" date="2023-01" db="EMBL/GenBank/DDBJ databases">
        <title>Analysis of 21 Apiospora genomes using comparative genomics revels a genus with tremendous synthesis potential of carbohydrate active enzymes and secondary metabolites.</title>
        <authorList>
            <person name="Sorensen T."/>
        </authorList>
    </citation>
    <scope>NUCLEOTIDE SEQUENCE [LARGE SCALE GENOMIC DNA]</scope>
    <source>
        <strain evidence="6 7">CBS 33761</strain>
    </source>
</reference>
<dbReference type="PANTHER" id="PTHR47178">
    <property type="entry name" value="MONOOXYGENASE, FAD-BINDING"/>
    <property type="match status" value="1"/>
</dbReference>
<evidence type="ECO:0008006" key="8">
    <source>
        <dbReference type="Google" id="ProtNLM"/>
    </source>
</evidence>
<name>A0ABR1TYM5_9PEZI</name>
<protein>
    <recommendedName>
        <fullName evidence="8">FAD-binding domain-containing protein</fullName>
    </recommendedName>
</protein>
<keyword evidence="2" id="KW-0285">Flavoprotein</keyword>
<evidence type="ECO:0000313" key="6">
    <source>
        <dbReference type="EMBL" id="KAK8051717.1"/>
    </source>
</evidence>
<evidence type="ECO:0000256" key="5">
    <source>
        <dbReference type="ARBA" id="ARBA00023033"/>
    </source>
</evidence>
<evidence type="ECO:0000256" key="2">
    <source>
        <dbReference type="ARBA" id="ARBA00022630"/>
    </source>
</evidence>
<keyword evidence="4" id="KW-0560">Oxidoreductase</keyword>
<dbReference type="EMBL" id="JAQQWK010000002">
    <property type="protein sequence ID" value="KAK8051717.1"/>
    <property type="molecule type" value="Genomic_DNA"/>
</dbReference>
<comment type="caution">
    <text evidence="6">The sequence shown here is derived from an EMBL/GenBank/DDBJ whole genome shotgun (WGS) entry which is preliminary data.</text>
</comment>
<organism evidence="6 7">
    <name type="scientific">Apiospora rasikravindrae</name>
    <dbReference type="NCBI Taxonomy" id="990691"/>
    <lineage>
        <taxon>Eukaryota</taxon>
        <taxon>Fungi</taxon>
        <taxon>Dikarya</taxon>
        <taxon>Ascomycota</taxon>
        <taxon>Pezizomycotina</taxon>
        <taxon>Sordariomycetes</taxon>
        <taxon>Xylariomycetidae</taxon>
        <taxon>Amphisphaeriales</taxon>
        <taxon>Apiosporaceae</taxon>
        <taxon>Apiospora</taxon>
    </lineage>
</organism>
<dbReference type="Gene3D" id="3.50.50.60">
    <property type="entry name" value="FAD/NAD(P)-binding domain"/>
    <property type="match status" value="1"/>
</dbReference>
<keyword evidence="3" id="KW-0274">FAD</keyword>
<sequence length="259" mass="29089">MLLNPIEVAWNSGNTLRNWLATNLPIQGAKRLVRIEEGNDGVSFYFEDNTCAKANIVVGADGINSNGRPCRHCPNLEYPVSVRCADVGGKKLIPLAAIVGQLELPWDAFKRQIELGHSGYMSRSEAPRFFNLCGLHQANPDGISWQHYWIWMVPEAGIAEPGHWLRHVSQEKLDHVLASVAALPPRLREMFERTPASGIQEGPYIWRDLQLAPFELARRGRRCSHVPRRPLEAKGGHHALIDALRLSKVLKRLPSTNYT</sequence>
<evidence type="ECO:0000256" key="3">
    <source>
        <dbReference type="ARBA" id="ARBA00022827"/>
    </source>
</evidence>
<evidence type="ECO:0000256" key="1">
    <source>
        <dbReference type="ARBA" id="ARBA00001974"/>
    </source>
</evidence>
<dbReference type="Proteomes" id="UP001444661">
    <property type="component" value="Unassembled WGS sequence"/>
</dbReference>
<comment type="cofactor">
    <cofactor evidence="1">
        <name>FAD</name>
        <dbReference type="ChEBI" id="CHEBI:57692"/>
    </cofactor>
</comment>